<dbReference type="Gene3D" id="2.160.10.10">
    <property type="entry name" value="Hexapeptide repeat proteins"/>
    <property type="match status" value="1"/>
</dbReference>
<dbReference type="CDD" id="cd04647">
    <property type="entry name" value="LbH_MAT_like"/>
    <property type="match status" value="1"/>
</dbReference>
<dbReference type="InterPro" id="IPR001451">
    <property type="entry name" value="Hexapep"/>
</dbReference>
<keyword evidence="7" id="KW-1185">Reference proteome</keyword>
<dbReference type="GO" id="GO:0005829">
    <property type="term" value="C:cytosol"/>
    <property type="evidence" value="ECO:0007669"/>
    <property type="project" value="TreeGrafter"/>
</dbReference>
<keyword evidence="5" id="KW-1133">Transmembrane helix</keyword>
<dbReference type="PANTHER" id="PTHR23416:SF23">
    <property type="entry name" value="ACETYLTRANSFERASE C18B11.09C-RELATED"/>
    <property type="match status" value="1"/>
</dbReference>
<evidence type="ECO:0000256" key="3">
    <source>
        <dbReference type="ARBA" id="ARBA00022737"/>
    </source>
</evidence>
<evidence type="ECO:0000256" key="1">
    <source>
        <dbReference type="ARBA" id="ARBA00007274"/>
    </source>
</evidence>
<dbReference type="Pfam" id="PF00132">
    <property type="entry name" value="Hexapep"/>
    <property type="match status" value="1"/>
</dbReference>
<dbReference type="PATRIC" id="fig|1122985.7.peg.871"/>
<dbReference type="GO" id="GO:0008374">
    <property type="term" value="F:O-acyltransferase activity"/>
    <property type="evidence" value="ECO:0007669"/>
    <property type="project" value="TreeGrafter"/>
</dbReference>
<feature type="transmembrane region" description="Helical" evidence="5">
    <location>
        <begin position="6"/>
        <end position="31"/>
    </location>
</feature>
<dbReference type="PANTHER" id="PTHR23416">
    <property type="entry name" value="SIALIC ACID SYNTHASE-RELATED"/>
    <property type="match status" value="1"/>
</dbReference>
<comment type="similarity">
    <text evidence="1">Belongs to the transferase hexapeptide repeat family.</text>
</comment>
<dbReference type="InterPro" id="IPR011004">
    <property type="entry name" value="Trimer_LpxA-like_sf"/>
</dbReference>
<dbReference type="PROSITE" id="PS00101">
    <property type="entry name" value="HEXAPEP_TRANSFERASES"/>
    <property type="match status" value="1"/>
</dbReference>
<evidence type="ECO:0000313" key="6">
    <source>
        <dbReference type="EMBL" id="KDR53060.1"/>
    </source>
</evidence>
<dbReference type="InterPro" id="IPR018357">
    <property type="entry name" value="Hexapep_transf_CS"/>
</dbReference>
<reference evidence="6 7" key="1">
    <citation type="submission" date="2013-08" db="EMBL/GenBank/DDBJ databases">
        <authorList>
            <person name="Weinstock G."/>
            <person name="Sodergren E."/>
            <person name="Wylie T."/>
            <person name="Fulton L."/>
            <person name="Fulton R."/>
            <person name="Fronick C."/>
            <person name="O'Laughlin M."/>
            <person name="Godfrey J."/>
            <person name="Miner T."/>
            <person name="Herter B."/>
            <person name="Appelbaum E."/>
            <person name="Cordes M."/>
            <person name="Lek S."/>
            <person name="Wollam A."/>
            <person name="Pepin K.H."/>
            <person name="Palsikar V.B."/>
            <person name="Mitreva M."/>
            <person name="Wilson R.K."/>
        </authorList>
    </citation>
    <scope>NUCLEOTIDE SEQUENCE [LARGE SCALE GENOMIC DNA]</scope>
    <source>
        <strain evidence="6 7">ATCC 15930</strain>
    </source>
</reference>
<dbReference type="RefSeq" id="WP_018966165.1">
    <property type="nucleotide sequence ID" value="NZ_KB899210.1"/>
</dbReference>
<evidence type="ECO:0000256" key="5">
    <source>
        <dbReference type="SAM" id="Phobius"/>
    </source>
</evidence>
<protein>
    <submittedName>
        <fullName evidence="6">Bacterial transferase hexapeptide repeat protein</fullName>
    </submittedName>
</protein>
<proteinExistence type="inferred from homology"/>
<dbReference type="InterPro" id="IPR051159">
    <property type="entry name" value="Hexapeptide_acetyltransf"/>
</dbReference>
<evidence type="ECO:0000256" key="2">
    <source>
        <dbReference type="ARBA" id="ARBA00022679"/>
    </source>
</evidence>
<sequence>MTLTIVCIILIGILIWDYLFFIVLAFPIRVYQKHLIKLRKRQQATHATELISGTTAGYGQLKKKVRAIFVGLIRFFDIKIGYLPCLWLRHYIYRKVFLIKLGKDAIVHYGSEIRNHNHLSIGTHSIIGDRAVLDARNGIVIGENVNISSDVHIYTEQHDHEDPLFRCNSDESFRVKIGNRAWIGPRVTILHSVNIGEGAVIAAGAVVTKNIAPFAIAAGIPAKPIRQRNKELAYTLTDDDACFY</sequence>
<comment type="caution">
    <text evidence="6">The sequence shown here is derived from an EMBL/GenBank/DDBJ whole genome shotgun (WGS) entry which is preliminary data.</text>
</comment>
<dbReference type="Pfam" id="PF14602">
    <property type="entry name" value="Hexapep_2"/>
    <property type="match status" value="1"/>
</dbReference>
<keyword evidence="4" id="KW-0012">Acyltransferase</keyword>
<dbReference type="AlphaFoldDB" id="A0A069QJR4"/>
<keyword evidence="2 6" id="KW-0808">Transferase</keyword>
<dbReference type="SUPFAM" id="SSF51161">
    <property type="entry name" value="Trimeric LpxA-like enzymes"/>
    <property type="match status" value="1"/>
</dbReference>
<dbReference type="Proteomes" id="UP000027442">
    <property type="component" value="Unassembled WGS sequence"/>
</dbReference>
<keyword evidence="3" id="KW-0677">Repeat</keyword>
<keyword evidence="5" id="KW-0812">Transmembrane</keyword>
<dbReference type="EMBL" id="JNGW01000031">
    <property type="protein sequence ID" value="KDR53060.1"/>
    <property type="molecule type" value="Genomic_DNA"/>
</dbReference>
<evidence type="ECO:0000256" key="4">
    <source>
        <dbReference type="ARBA" id="ARBA00023315"/>
    </source>
</evidence>
<gene>
    <name evidence="6" type="ORF">HMPREF1991_00841</name>
</gene>
<evidence type="ECO:0000313" key="7">
    <source>
        <dbReference type="Proteomes" id="UP000027442"/>
    </source>
</evidence>
<dbReference type="eggNOG" id="COG0110">
    <property type="taxonomic scope" value="Bacteria"/>
</dbReference>
<keyword evidence="5" id="KW-0472">Membrane</keyword>
<name>A0A069QJR4_HOYLO</name>
<organism evidence="6 7">
    <name type="scientific">Hoylesella loescheii DSM 19665 = JCM 12249 = ATCC 15930</name>
    <dbReference type="NCBI Taxonomy" id="1122985"/>
    <lineage>
        <taxon>Bacteria</taxon>
        <taxon>Pseudomonadati</taxon>
        <taxon>Bacteroidota</taxon>
        <taxon>Bacteroidia</taxon>
        <taxon>Bacteroidales</taxon>
        <taxon>Prevotellaceae</taxon>
        <taxon>Hoylesella</taxon>
    </lineage>
</organism>
<accession>A0A069QJR4</accession>
<dbReference type="HOGENOM" id="CLU_051638_7_2_10"/>